<dbReference type="InterPro" id="IPR011009">
    <property type="entry name" value="Kinase-like_dom_sf"/>
</dbReference>
<comment type="caution">
    <text evidence="2">The sequence shown here is derived from an EMBL/GenBank/DDBJ whole genome shotgun (WGS) entry which is preliminary data.</text>
</comment>
<dbReference type="CDD" id="cd05154">
    <property type="entry name" value="ACAD10_11_N-like"/>
    <property type="match status" value="1"/>
</dbReference>
<dbReference type="InterPro" id="IPR052898">
    <property type="entry name" value="ACAD10-like"/>
</dbReference>
<dbReference type="InterPro" id="IPR041726">
    <property type="entry name" value="ACAD10_11_N"/>
</dbReference>
<keyword evidence="3" id="KW-1185">Reference proteome</keyword>
<dbReference type="AlphaFoldDB" id="A0A840I8K5"/>
<dbReference type="InterPro" id="IPR002575">
    <property type="entry name" value="Aminoglycoside_PTrfase"/>
</dbReference>
<accession>A0A840I8K5</accession>
<dbReference type="Gene3D" id="3.90.1200.10">
    <property type="match status" value="1"/>
</dbReference>
<dbReference type="Gene3D" id="3.30.200.20">
    <property type="entry name" value="Phosphorylase Kinase, domain 1"/>
    <property type="match status" value="1"/>
</dbReference>
<feature type="domain" description="Aminoglycoside phosphotransferase" evidence="1">
    <location>
        <begin position="57"/>
        <end position="317"/>
    </location>
</feature>
<dbReference type="PANTHER" id="PTHR47829">
    <property type="entry name" value="HYDROLASE, PUTATIVE (AFU_ORTHOLOGUE AFUA_1G12880)-RELATED"/>
    <property type="match status" value="1"/>
</dbReference>
<name>A0A840I8K5_9ACTN</name>
<keyword evidence="2" id="KW-0418">Kinase</keyword>
<dbReference type="Pfam" id="PF01636">
    <property type="entry name" value="APH"/>
    <property type="match status" value="1"/>
</dbReference>
<dbReference type="Proteomes" id="UP000585272">
    <property type="component" value="Unassembled WGS sequence"/>
</dbReference>
<evidence type="ECO:0000259" key="1">
    <source>
        <dbReference type="Pfam" id="PF01636"/>
    </source>
</evidence>
<dbReference type="SUPFAM" id="SSF56112">
    <property type="entry name" value="Protein kinase-like (PK-like)"/>
    <property type="match status" value="1"/>
</dbReference>
<gene>
    <name evidence="2" type="ORF">BDZ31_000228</name>
</gene>
<evidence type="ECO:0000313" key="3">
    <source>
        <dbReference type="Proteomes" id="UP000585272"/>
    </source>
</evidence>
<dbReference type="RefSeq" id="WP_183338166.1">
    <property type="nucleotide sequence ID" value="NZ_JACHNU010000001.1"/>
</dbReference>
<protein>
    <submittedName>
        <fullName evidence="2">Aminoglycoside phosphotransferase (APT) family kinase protein</fullName>
    </submittedName>
</protein>
<keyword evidence="2" id="KW-0808">Transferase</keyword>
<proteinExistence type="predicted"/>
<dbReference type="PANTHER" id="PTHR47829:SF1">
    <property type="entry name" value="HAD FAMILY PHOSPHATASE"/>
    <property type="match status" value="1"/>
</dbReference>
<evidence type="ECO:0000313" key="2">
    <source>
        <dbReference type="EMBL" id="MBB4660655.1"/>
    </source>
</evidence>
<organism evidence="2 3">
    <name type="scientific">Conexibacter arvalis</name>
    <dbReference type="NCBI Taxonomy" id="912552"/>
    <lineage>
        <taxon>Bacteria</taxon>
        <taxon>Bacillati</taxon>
        <taxon>Actinomycetota</taxon>
        <taxon>Thermoleophilia</taxon>
        <taxon>Solirubrobacterales</taxon>
        <taxon>Conexibacteraceae</taxon>
        <taxon>Conexibacter</taxon>
    </lineage>
</organism>
<dbReference type="GO" id="GO:0016301">
    <property type="term" value="F:kinase activity"/>
    <property type="evidence" value="ECO:0007669"/>
    <property type="project" value="UniProtKB-KW"/>
</dbReference>
<reference evidence="2 3" key="1">
    <citation type="submission" date="2020-08" db="EMBL/GenBank/DDBJ databases">
        <title>Genomic Encyclopedia of Archaeal and Bacterial Type Strains, Phase II (KMG-II): from individual species to whole genera.</title>
        <authorList>
            <person name="Goeker M."/>
        </authorList>
    </citation>
    <scope>NUCLEOTIDE SEQUENCE [LARGE SCALE GENOMIC DNA]</scope>
    <source>
        <strain evidence="2 3">DSM 23288</strain>
    </source>
</reference>
<sequence>MSRRTPPPGDGRRAVATDDVVATAAQARGLPRPPLLVLEPLAAFLDAHRIGSGPIDARPIGDGHSNVTYGLRRGDAHVVLRRPPRPPLPPSAHDVVREARLQRALAGHARVPEILAICDDESILGVPFYVMGHVAGAVAGPTLPPALDAPGQRGRFGAELVDALAELHAVDVETAGLGGFGRGAGYLARQLRRFRGLWAQYATRDLPDLDRTARWLEEHLPDSGPATLVHGDYRLGNVVFERSDELRLAAILDWELATLGDPLADLGYLTATWAEPGDDETPMLALSAATRLPGFSSRDDLRERYARRTGRDLERLAWHETLATWKAAIFLECSYSRYLAGSTDDPYFGTLAEGVPQLARAAARRIAAG</sequence>
<dbReference type="EMBL" id="JACHNU010000001">
    <property type="protein sequence ID" value="MBB4660655.1"/>
    <property type="molecule type" value="Genomic_DNA"/>
</dbReference>